<name>A0A177ESB7_9EURO</name>
<evidence type="ECO:0000256" key="5">
    <source>
        <dbReference type="SAM" id="MobiDB-lite"/>
    </source>
</evidence>
<protein>
    <recommendedName>
        <fullName evidence="6">Zn(2)-C6 fungal-type domain-containing protein</fullName>
    </recommendedName>
</protein>
<keyword evidence="2" id="KW-0238">DNA-binding</keyword>
<dbReference type="PANTHER" id="PTHR47840:SF1">
    <property type="entry name" value="ZN(II)2CYS6 TRANSCRIPTION FACTOR (EUROFUNG)"/>
    <property type="match status" value="1"/>
</dbReference>
<evidence type="ECO:0000256" key="2">
    <source>
        <dbReference type="ARBA" id="ARBA00023125"/>
    </source>
</evidence>
<keyword evidence="3" id="KW-0804">Transcription</keyword>
<feature type="compositionally biased region" description="Polar residues" evidence="5">
    <location>
        <begin position="558"/>
        <end position="570"/>
    </location>
</feature>
<dbReference type="PROSITE" id="PS50048">
    <property type="entry name" value="ZN2_CY6_FUNGAL_2"/>
    <property type="match status" value="1"/>
</dbReference>
<dbReference type="SUPFAM" id="SSF57701">
    <property type="entry name" value="Zn2/Cys6 DNA-binding domain"/>
    <property type="match status" value="1"/>
</dbReference>
<dbReference type="EMBL" id="LVKK01000206">
    <property type="protein sequence ID" value="OAG33879.1"/>
    <property type="molecule type" value="Genomic_DNA"/>
</dbReference>
<keyword evidence="4" id="KW-0539">Nucleus</keyword>
<dbReference type="AlphaFoldDB" id="A0A177ESB7"/>
<dbReference type="GO" id="GO:0008270">
    <property type="term" value="F:zinc ion binding"/>
    <property type="evidence" value="ECO:0007669"/>
    <property type="project" value="InterPro"/>
</dbReference>
<keyword evidence="8" id="KW-1185">Reference proteome</keyword>
<evidence type="ECO:0000313" key="7">
    <source>
        <dbReference type="EMBL" id="OAG33879.1"/>
    </source>
</evidence>
<proteinExistence type="predicted"/>
<sequence>MNATNARSGLRQRVAHLNMRKGTKSCHECRRRKTKCTYRDGSRSRCEECYARGTPCVAQSQSPKATSVINTASTKADGSSEEAKYSLRERVARLEDFVQNYLNNESSFKSSNNGQSHNTLDNHSAYTDSRTDGGTPASASVPSASNPFLSLFDNDIITQAYHTTHSSLAQPVARTEPPAFHPGRYELLLLLPHDPDFDTLISLSEDWWNSAPHRFPELFDREETTAENWRSVLNRKLSLANPAETAKVLLWALISAERLSEEVFQGGTFRDPGALATLESRIIPAINRAVVFQDDITTTLPGIECLVLLARYHCNHGRLQKAWHLSRRALEYAISIGLNRAASIKQSPITPGQSLGRQIEVWEAVCFLDRYISMILRLPYGVRHPYPDLRVGNVKTMQSTSPQATFFYAAMSSIIGQIIDRNQEPLDDSVLFLRTLKIDQELKEVMDNMNTVQWDVDPRSSDPPTREAFERIEAHFLMNFIQALLHLPLMLKCIGKQDKGAFEFSYGASLKSSRHALVAYKYLRVGLRLDRYLCAMLDFQAFTLSVLLTLHLLSQTTGNNSESNGGSHTSRGQDERDWKSVTDIAEILRAESTDNHKSIVATQAVAILDVLFDARGNVGEHIDLRPQSESDGSEDCGNHIKMTIPCFGDITFTRGTKGGPCFSLGASANTLGSAPDATAAFSPLAGQGETVLDAADLCAMAMSLDDSSARFDGNWDVLASNVASAVAASSK</sequence>
<dbReference type="RefSeq" id="XP_022505831.1">
    <property type="nucleotide sequence ID" value="XM_022661857.1"/>
</dbReference>
<dbReference type="OrthoDB" id="6509908at2759"/>
<dbReference type="CDD" id="cd12148">
    <property type="entry name" value="fungal_TF_MHR"/>
    <property type="match status" value="1"/>
</dbReference>
<evidence type="ECO:0000256" key="3">
    <source>
        <dbReference type="ARBA" id="ARBA00023163"/>
    </source>
</evidence>
<dbReference type="PROSITE" id="PS00463">
    <property type="entry name" value="ZN2_CY6_FUNGAL_1"/>
    <property type="match status" value="1"/>
</dbReference>
<gene>
    <name evidence="7" type="ORF">AYO21_12010</name>
</gene>
<organism evidence="7 8">
    <name type="scientific">Fonsecaea monophora</name>
    <dbReference type="NCBI Taxonomy" id="254056"/>
    <lineage>
        <taxon>Eukaryota</taxon>
        <taxon>Fungi</taxon>
        <taxon>Dikarya</taxon>
        <taxon>Ascomycota</taxon>
        <taxon>Pezizomycotina</taxon>
        <taxon>Eurotiomycetes</taxon>
        <taxon>Chaetothyriomycetidae</taxon>
        <taxon>Chaetothyriales</taxon>
        <taxon>Herpotrichiellaceae</taxon>
        <taxon>Fonsecaea</taxon>
    </lineage>
</organism>
<dbReference type="SMART" id="SM00066">
    <property type="entry name" value="GAL4"/>
    <property type="match status" value="1"/>
</dbReference>
<evidence type="ECO:0000256" key="1">
    <source>
        <dbReference type="ARBA" id="ARBA00023015"/>
    </source>
</evidence>
<dbReference type="PANTHER" id="PTHR47840">
    <property type="entry name" value="ZN(II)2CYS6 TRANSCRIPTION FACTOR (EUROFUNG)-RELATED"/>
    <property type="match status" value="1"/>
</dbReference>
<feature type="compositionally biased region" description="Polar residues" evidence="5">
    <location>
        <begin position="60"/>
        <end position="77"/>
    </location>
</feature>
<comment type="caution">
    <text evidence="7">The sequence shown here is derived from an EMBL/GenBank/DDBJ whole genome shotgun (WGS) entry which is preliminary data.</text>
</comment>
<dbReference type="Proteomes" id="UP000077002">
    <property type="component" value="Unassembled WGS sequence"/>
</dbReference>
<evidence type="ECO:0000256" key="4">
    <source>
        <dbReference type="ARBA" id="ARBA00023242"/>
    </source>
</evidence>
<feature type="region of interest" description="Disordered" evidence="5">
    <location>
        <begin position="557"/>
        <end position="577"/>
    </location>
</feature>
<feature type="region of interest" description="Disordered" evidence="5">
    <location>
        <begin position="106"/>
        <end position="141"/>
    </location>
</feature>
<dbReference type="GO" id="GO:0000981">
    <property type="term" value="F:DNA-binding transcription factor activity, RNA polymerase II-specific"/>
    <property type="evidence" value="ECO:0007669"/>
    <property type="project" value="InterPro"/>
</dbReference>
<evidence type="ECO:0000313" key="8">
    <source>
        <dbReference type="Proteomes" id="UP000077002"/>
    </source>
</evidence>
<dbReference type="InterPro" id="IPR036864">
    <property type="entry name" value="Zn2-C6_fun-type_DNA-bd_sf"/>
</dbReference>
<dbReference type="Gene3D" id="4.10.240.10">
    <property type="entry name" value="Zn(2)-C6 fungal-type DNA-binding domain"/>
    <property type="match status" value="1"/>
</dbReference>
<dbReference type="CDD" id="cd00067">
    <property type="entry name" value="GAL4"/>
    <property type="match status" value="1"/>
</dbReference>
<keyword evidence="1" id="KW-0805">Transcription regulation</keyword>
<dbReference type="InterPro" id="IPR001138">
    <property type="entry name" value="Zn2Cys6_DnaBD"/>
</dbReference>
<dbReference type="GO" id="GO:0003677">
    <property type="term" value="F:DNA binding"/>
    <property type="evidence" value="ECO:0007669"/>
    <property type="project" value="UniProtKB-KW"/>
</dbReference>
<dbReference type="GeneID" id="34607084"/>
<reference evidence="7 8" key="1">
    <citation type="submission" date="2016-03" db="EMBL/GenBank/DDBJ databases">
        <title>Draft genome sequence of the Fonsecaea monophora CBS 269.37.</title>
        <authorList>
            <person name="Bombassaro A."/>
            <person name="Vinicius W.A."/>
            <person name="De Hoog S."/>
            <person name="Sun J."/>
            <person name="Souza E.M."/>
            <person name="Raittz R.T."/>
            <person name="Costa F."/>
            <person name="Leao A.C."/>
            <person name="Tadra-Sfeir M.Z."/>
            <person name="Baura V."/>
            <person name="Balsanelli E."/>
            <person name="Pedrosa F.O."/>
            <person name="Moreno L.F."/>
            <person name="Steffens M.B."/>
            <person name="Xi L."/>
            <person name="Bocca A.L."/>
            <person name="Felipe M.S."/>
            <person name="Teixeira M."/>
            <person name="Telles Filho F.Q."/>
            <person name="Azevedo C.M."/>
            <person name="Gomes R."/>
            <person name="Vicente V.A."/>
        </authorList>
    </citation>
    <scope>NUCLEOTIDE SEQUENCE [LARGE SCALE GENOMIC DNA]</scope>
    <source>
        <strain evidence="7 8">CBS 269.37</strain>
    </source>
</reference>
<accession>A0A177ESB7</accession>
<feature type="compositionally biased region" description="Polar residues" evidence="5">
    <location>
        <begin position="106"/>
        <end position="128"/>
    </location>
</feature>
<feature type="domain" description="Zn(2)-C6 fungal-type" evidence="6">
    <location>
        <begin position="25"/>
        <end position="58"/>
    </location>
</feature>
<feature type="region of interest" description="Disordered" evidence="5">
    <location>
        <begin position="60"/>
        <end position="82"/>
    </location>
</feature>
<evidence type="ECO:0000259" key="6">
    <source>
        <dbReference type="PROSITE" id="PS50048"/>
    </source>
</evidence>